<sequence length="186" mass="20831">MRQRMLRARRSLSMAACLSTGSNQERKGMDNMITIKMAAADEAHTITRLMHEAFRHTTPPSSSLLETAEQVHQQLASGNELAAIALQNDEPAGMVRFQLKGDDLYFFRLSVDPGQQGKGIGRMLLEGLEQYAVEHGIKALTCRVRMEIEKNVRMYTSAGFQITKREIVERAGTEGIPTAYMKKELT</sequence>
<protein>
    <submittedName>
        <fullName evidence="4">GNAT family N-acetyltransferase</fullName>
    </submittedName>
</protein>
<name>A0A3M8DL90_9BACL</name>
<keyword evidence="5" id="KW-1185">Reference proteome</keyword>
<dbReference type="InterPro" id="IPR000182">
    <property type="entry name" value="GNAT_dom"/>
</dbReference>
<dbReference type="Proteomes" id="UP000269573">
    <property type="component" value="Unassembled WGS sequence"/>
</dbReference>
<dbReference type="AlphaFoldDB" id="A0A3M8DL90"/>
<evidence type="ECO:0000313" key="5">
    <source>
        <dbReference type="Proteomes" id="UP000269573"/>
    </source>
</evidence>
<dbReference type="SUPFAM" id="SSF55729">
    <property type="entry name" value="Acyl-CoA N-acyltransferases (Nat)"/>
    <property type="match status" value="1"/>
</dbReference>
<dbReference type="Gene3D" id="3.40.630.30">
    <property type="match status" value="1"/>
</dbReference>
<dbReference type="GO" id="GO:0016747">
    <property type="term" value="F:acyltransferase activity, transferring groups other than amino-acyl groups"/>
    <property type="evidence" value="ECO:0007669"/>
    <property type="project" value="InterPro"/>
</dbReference>
<gene>
    <name evidence="4" type="ORF">EDM59_03725</name>
</gene>
<evidence type="ECO:0000256" key="1">
    <source>
        <dbReference type="ARBA" id="ARBA00022679"/>
    </source>
</evidence>
<dbReference type="CDD" id="cd04301">
    <property type="entry name" value="NAT_SF"/>
    <property type="match status" value="1"/>
</dbReference>
<accession>A0A3M8DL90</accession>
<feature type="domain" description="N-acetyltransferase" evidence="3">
    <location>
        <begin position="33"/>
        <end position="186"/>
    </location>
</feature>
<dbReference type="PANTHER" id="PTHR43877">
    <property type="entry name" value="AMINOALKYLPHOSPHONATE N-ACETYLTRANSFERASE-RELATED-RELATED"/>
    <property type="match status" value="1"/>
</dbReference>
<proteinExistence type="predicted"/>
<organism evidence="4 5">
    <name type="scientific">Brevibacillus nitrificans</name>
    <dbReference type="NCBI Taxonomy" id="651560"/>
    <lineage>
        <taxon>Bacteria</taxon>
        <taxon>Bacillati</taxon>
        <taxon>Bacillota</taxon>
        <taxon>Bacilli</taxon>
        <taxon>Bacillales</taxon>
        <taxon>Paenibacillaceae</taxon>
        <taxon>Brevibacillus</taxon>
    </lineage>
</organism>
<dbReference type="PROSITE" id="PS51186">
    <property type="entry name" value="GNAT"/>
    <property type="match status" value="1"/>
</dbReference>
<keyword evidence="2" id="KW-0012">Acyltransferase</keyword>
<evidence type="ECO:0000259" key="3">
    <source>
        <dbReference type="PROSITE" id="PS51186"/>
    </source>
</evidence>
<keyword evidence="1 4" id="KW-0808">Transferase</keyword>
<reference evidence="4 5" key="1">
    <citation type="submission" date="2018-10" db="EMBL/GenBank/DDBJ databases">
        <title>Phylogenomics of Brevibacillus.</title>
        <authorList>
            <person name="Dunlap C."/>
        </authorList>
    </citation>
    <scope>NUCLEOTIDE SEQUENCE [LARGE SCALE GENOMIC DNA]</scope>
    <source>
        <strain evidence="4 5">JCM 15774</strain>
    </source>
</reference>
<evidence type="ECO:0000313" key="4">
    <source>
        <dbReference type="EMBL" id="RNB88251.1"/>
    </source>
</evidence>
<comment type="caution">
    <text evidence="4">The sequence shown here is derived from an EMBL/GenBank/DDBJ whole genome shotgun (WGS) entry which is preliminary data.</text>
</comment>
<dbReference type="Pfam" id="PF00583">
    <property type="entry name" value="Acetyltransf_1"/>
    <property type="match status" value="1"/>
</dbReference>
<evidence type="ECO:0000256" key="2">
    <source>
        <dbReference type="ARBA" id="ARBA00023315"/>
    </source>
</evidence>
<dbReference type="EMBL" id="RHHU01000003">
    <property type="protein sequence ID" value="RNB88251.1"/>
    <property type="molecule type" value="Genomic_DNA"/>
</dbReference>
<dbReference type="InterPro" id="IPR050832">
    <property type="entry name" value="Bact_Acetyltransf"/>
</dbReference>
<dbReference type="InterPro" id="IPR016181">
    <property type="entry name" value="Acyl_CoA_acyltransferase"/>
</dbReference>